<dbReference type="EMBL" id="MEXR01000032">
    <property type="protein sequence ID" value="OGD09488.1"/>
    <property type="molecule type" value="Genomic_DNA"/>
</dbReference>
<dbReference type="AlphaFoldDB" id="A0A1F4ZTN0"/>
<comment type="caution">
    <text evidence="2">The sequence shown here is derived from an EMBL/GenBank/DDBJ whole genome shotgun (WGS) entry which is preliminary data.</text>
</comment>
<sequence>MSAIEFFYVSLGVGFFLLVVSLIVVAVQVSRILENVRRVTGDAAEVTSDVTTIKNGVKVAILSLAQGLLEKAKDGGSKK</sequence>
<evidence type="ECO:0000313" key="2">
    <source>
        <dbReference type="EMBL" id="OGD09488.1"/>
    </source>
</evidence>
<dbReference type="Proteomes" id="UP000176424">
    <property type="component" value="Unassembled WGS sequence"/>
</dbReference>
<evidence type="ECO:0000313" key="3">
    <source>
        <dbReference type="Proteomes" id="UP000176424"/>
    </source>
</evidence>
<feature type="transmembrane region" description="Helical" evidence="1">
    <location>
        <begin position="6"/>
        <end position="29"/>
    </location>
</feature>
<accession>A0A1F4ZTN0</accession>
<evidence type="ECO:0000256" key="1">
    <source>
        <dbReference type="SAM" id="Phobius"/>
    </source>
</evidence>
<organism evidence="2 3">
    <name type="scientific">Candidatus Amesbacteria bacterium RIFOXYB1_FULL_44_23</name>
    <dbReference type="NCBI Taxonomy" id="1797263"/>
    <lineage>
        <taxon>Bacteria</taxon>
        <taxon>Candidatus Amesiibacteriota</taxon>
    </lineage>
</organism>
<gene>
    <name evidence="2" type="ORF">A2397_02260</name>
</gene>
<dbReference type="STRING" id="1797263.A2397_02260"/>
<keyword evidence="1" id="KW-0472">Membrane</keyword>
<keyword evidence="1" id="KW-1133">Transmembrane helix</keyword>
<keyword evidence="1" id="KW-0812">Transmembrane</keyword>
<reference evidence="2 3" key="1">
    <citation type="journal article" date="2016" name="Nat. Commun.">
        <title>Thousands of microbial genomes shed light on interconnected biogeochemical processes in an aquifer system.</title>
        <authorList>
            <person name="Anantharaman K."/>
            <person name="Brown C.T."/>
            <person name="Hug L.A."/>
            <person name="Sharon I."/>
            <person name="Castelle C.J."/>
            <person name="Probst A.J."/>
            <person name="Thomas B.C."/>
            <person name="Singh A."/>
            <person name="Wilkins M.J."/>
            <person name="Karaoz U."/>
            <person name="Brodie E.L."/>
            <person name="Williams K.H."/>
            <person name="Hubbard S.S."/>
            <person name="Banfield J.F."/>
        </authorList>
    </citation>
    <scope>NUCLEOTIDE SEQUENCE [LARGE SCALE GENOMIC DNA]</scope>
</reference>
<proteinExistence type="predicted"/>
<name>A0A1F4ZTN0_9BACT</name>
<protein>
    <submittedName>
        <fullName evidence="2">Uncharacterized protein</fullName>
    </submittedName>
</protein>